<evidence type="ECO:0000256" key="1">
    <source>
        <dbReference type="SAM" id="MobiDB-lite"/>
    </source>
</evidence>
<dbReference type="AlphaFoldDB" id="A0A833QU01"/>
<feature type="compositionally biased region" description="Pro residues" evidence="1">
    <location>
        <begin position="98"/>
        <end position="107"/>
    </location>
</feature>
<dbReference type="EMBL" id="SWLB01000020">
    <property type="protein sequence ID" value="KAF3325176.1"/>
    <property type="molecule type" value="Genomic_DNA"/>
</dbReference>
<keyword evidence="3" id="KW-1185">Reference proteome</keyword>
<organism evidence="2 3">
    <name type="scientific">Carex littledalei</name>
    <dbReference type="NCBI Taxonomy" id="544730"/>
    <lineage>
        <taxon>Eukaryota</taxon>
        <taxon>Viridiplantae</taxon>
        <taxon>Streptophyta</taxon>
        <taxon>Embryophyta</taxon>
        <taxon>Tracheophyta</taxon>
        <taxon>Spermatophyta</taxon>
        <taxon>Magnoliopsida</taxon>
        <taxon>Liliopsida</taxon>
        <taxon>Poales</taxon>
        <taxon>Cyperaceae</taxon>
        <taxon>Cyperoideae</taxon>
        <taxon>Cariceae</taxon>
        <taxon>Carex</taxon>
        <taxon>Carex subgen. Euthyceras</taxon>
    </lineage>
</organism>
<reference evidence="2" key="1">
    <citation type="submission" date="2020-01" db="EMBL/GenBank/DDBJ databases">
        <title>Genome sequence of Kobresia littledalei, the first chromosome-level genome in the family Cyperaceae.</title>
        <authorList>
            <person name="Qu G."/>
        </authorList>
    </citation>
    <scope>NUCLEOTIDE SEQUENCE</scope>
    <source>
        <strain evidence="2">C.B.Clarke</strain>
        <tissue evidence="2">Leaf</tissue>
    </source>
</reference>
<proteinExistence type="predicted"/>
<feature type="region of interest" description="Disordered" evidence="1">
    <location>
        <begin position="93"/>
        <end position="150"/>
    </location>
</feature>
<accession>A0A833QU01</accession>
<dbReference type="Proteomes" id="UP000623129">
    <property type="component" value="Unassembled WGS sequence"/>
</dbReference>
<name>A0A833QU01_9POAL</name>
<protein>
    <submittedName>
        <fullName evidence="2">Uncharacterized protein</fullName>
    </submittedName>
</protein>
<evidence type="ECO:0000313" key="3">
    <source>
        <dbReference type="Proteomes" id="UP000623129"/>
    </source>
</evidence>
<gene>
    <name evidence="2" type="ORF">FCM35_KLT10247</name>
</gene>
<evidence type="ECO:0000313" key="2">
    <source>
        <dbReference type="EMBL" id="KAF3325176.1"/>
    </source>
</evidence>
<sequence>MIRTSLLQFLQFPLKISAQHPPTPPSRTQSKWLRSRVYPSPLFQVFTTRVAKKPSLASPNPTPALSLNQHLPPLLCTFSAYSGQATFPTISPRFFPLSTPPSSPTFPNPRSKVRKINEKSSDDNSAQAVRTQAGPRGAGGTWYGCSRSAF</sequence>
<comment type="caution">
    <text evidence="2">The sequence shown here is derived from an EMBL/GenBank/DDBJ whole genome shotgun (WGS) entry which is preliminary data.</text>
</comment>